<sequence length="204" mass="21355">MGSGPPTVRPLDRHQISHTPHLQLVSAHPAHTRRCPTVHPTCPRHLVTSKPSSPLSLGLSVPTCHPLCSEQFPAVSPTPPPLHSACCRLSGASCCVRPSGGPQASSSPPSASAHCPRGLAAHTGISPHAPPPDAQQPQTWPRGPASLTRPGEGGRTLSRAATEAAGRRPPQAESHTQAHPERNGTRMAWRGGWPGRSQDVTMTA</sequence>
<feature type="region of interest" description="Disordered" evidence="1">
    <location>
        <begin position="98"/>
        <end position="204"/>
    </location>
</feature>
<keyword evidence="3" id="KW-1185">Reference proteome</keyword>
<name>A0ABQ9TKI7_SAGOE</name>
<evidence type="ECO:0000256" key="1">
    <source>
        <dbReference type="SAM" id="MobiDB-lite"/>
    </source>
</evidence>
<evidence type="ECO:0000313" key="2">
    <source>
        <dbReference type="EMBL" id="KAK2085276.1"/>
    </source>
</evidence>
<organism evidence="2 3">
    <name type="scientific">Saguinus oedipus</name>
    <name type="common">Cotton-top tamarin</name>
    <name type="synonym">Oedipomidas oedipus</name>
    <dbReference type="NCBI Taxonomy" id="9490"/>
    <lineage>
        <taxon>Eukaryota</taxon>
        <taxon>Metazoa</taxon>
        <taxon>Chordata</taxon>
        <taxon>Craniata</taxon>
        <taxon>Vertebrata</taxon>
        <taxon>Euteleostomi</taxon>
        <taxon>Mammalia</taxon>
        <taxon>Eutheria</taxon>
        <taxon>Euarchontoglires</taxon>
        <taxon>Primates</taxon>
        <taxon>Haplorrhini</taxon>
        <taxon>Platyrrhini</taxon>
        <taxon>Cebidae</taxon>
        <taxon>Callitrichinae</taxon>
        <taxon>Saguinus</taxon>
    </lineage>
</organism>
<gene>
    <name evidence="2" type="ORF">P7K49_036576</name>
</gene>
<feature type="compositionally biased region" description="Low complexity" evidence="1">
    <location>
        <begin position="98"/>
        <end position="113"/>
    </location>
</feature>
<protein>
    <submittedName>
        <fullName evidence="2">Uncharacterized protein</fullName>
    </submittedName>
</protein>
<dbReference type="EMBL" id="JASSZA010000021">
    <property type="protein sequence ID" value="KAK2085276.1"/>
    <property type="molecule type" value="Genomic_DNA"/>
</dbReference>
<dbReference type="Proteomes" id="UP001266305">
    <property type="component" value="Unassembled WGS sequence"/>
</dbReference>
<reference evidence="2 3" key="1">
    <citation type="submission" date="2023-05" db="EMBL/GenBank/DDBJ databases">
        <title>B98-5 Cell Line De Novo Hybrid Assembly: An Optical Mapping Approach.</title>
        <authorList>
            <person name="Kananen K."/>
            <person name="Auerbach J.A."/>
            <person name="Kautto E."/>
            <person name="Blachly J.S."/>
        </authorList>
    </citation>
    <scope>NUCLEOTIDE SEQUENCE [LARGE SCALE GENOMIC DNA]</scope>
    <source>
        <strain evidence="2">B95-8</strain>
        <tissue evidence="2">Cell line</tissue>
    </source>
</reference>
<comment type="caution">
    <text evidence="2">The sequence shown here is derived from an EMBL/GenBank/DDBJ whole genome shotgun (WGS) entry which is preliminary data.</text>
</comment>
<accession>A0ABQ9TKI7</accession>
<proteinExistence type="predicted"/>
<evidence type="ECO:0000313" key="3">
    <source>
        <dbReference type="Proteomes" id="UP001266305"/>
    </source>
</evidence>